<feature type="signal peptide" evidence="1">
    <location>
        <begin position="1"/>
        <end position="24"/>
    </location>
</feature>
<dbReference type="AlphaFoldDB" id="A0A847S3Y3"/>
<dbReference type="EMBL" id="JABAIM010000001">
    <property type="protein sequence ID" value="NLR74464.1"/>
    <property type="molecule type" value="Genomic_DNA"/>
</dbReference>
<dbReference type="Proteomes" id="UP000587991">
    <property type="component" value="Unassembled WGS sequence"/>
</dbReference>
<protein>
    <submittedName>
        <fullName evidence="2">Uncharacterized protein</fullName>
    </submittedName>
</protein>
<organism evidence="2 3">
    <name type="scientific">Leeia aquatica</name>
    <dbReference type="NCBI Taxonomy" id="2725557"/>
    <lineage>
        <taxon>Bacteria</taxon>
        <taxon>Pseudomonadati</taxon>
        <taxon>Pseudomonadota</taxon>
        <taxon>Betaproteobacteria</taxon>
        <taxon>Neisseriales</taxon>
        <taxon>Leeiaceae</taxon>
        <taxon>Leeia</taxon>
    </lineage>
</organism>
<keyword evidence="3" id="KW-1185">Reference proteome</keyword>
<evidence type="ECO:0000313" key="2">
    <source>
        <dbReference type="EMBL" id="NLR74464.1"/>
    </source>
</evidence>
<proteinExistence type="predicted"/>
<accession>A0A847S3Y3</accession>
<dbReference type="RefSeq" id="WP_168876078.1">
    <property type="nucleotide sequence ID" value="NZ_JABAIM010000001.1"/>
</dbReference>
<reference evidence="2 3" key="1">
    <citation type="submission" date="2020-04" db="EMBL/GenBank/DDBJ databases">
        <title>Draft genome of Leeia sp. IMCC25680.</title>
        <authorList>
            <person name="Song J."/>
            <person name="Cho J.-C."/>
        </authorList>
    </citation>
    <scope>NUCLEOTIDE SEQUENCE [LARGE SCALE GENOMIC DNA]</scope>
    <source>
        <strain evidence="2 3">IMCC25680</strain>
    </source>
</reference>
<gene>
    <name evidence="2" type="ORF">HF682_04770</name>
</gene>
<name>A0A847S3Y3_9NEIS</name>
<evidence type="ECO:0000256" key="1">
    <source>
        <dbReference type="SAM" id="SignalP"/>
    </source>
</evidence>
<keyword evidence="1" id="KW-0732">Signal</keyword>
<evidence type="ECO:0000313" key="3">
    <source>
        <dbReference type="Proteomes" id="UP000587991"/>
    </source>
</evidence>
<sequence length="232" mass="25319">MTRSRGLACALFLSAITLSTHSTAAQPAFELSSKFYEADFSRAPIWDGTHRFENVFCLSFPRSQEAQGLAYALYNSNTLYFSRVAYPDLTALYVVTSTVPAGRTTEAEIDNLAAQNQRSVEAYPSYFKQTRTTGVLGPSLTLTVRNAREGGKEAPFPFVRSVANRPDGQLASLSVHRLFVHGQDRIEVAGLRYFQAPISADREAEAISNLTALVEAAADSLQSCTAKLPPRG</sequence>
<comment type="caution">
    <text evidence="2">The sequence shown here is derived from an EMBL/GenBank/DDBJ whole genome shotgun (WGS) entry which is preliminary data.</text>
</comment>
<feature type="chain" id="PRO_5032448874" evidence="1">
    <location>
        <begin position="25"/>
        <end position="232"/>
    </location>
</feature>